<dbReference type="InterPro" id="IPR047153">
    <property type="entry name" value="TRIM45/56/19-like"/>
</dbReference>
<dbReference type="SUPFAM" id="SSF57845">
    <property type="entry name" value="B-box zinc-binding domain"/>
    <property type="match status" value="1"/>
</dbReference>
<comment type="caution">
    <text evidence="3">The sequence shown here is derived from an EMBL/GenBank/DDBJ whole genome shotgun (WGS) entry which is preliminary data.</text>
</comment>
<sequence length="321" mass="36641">MINPNDETISDIVGDTMQAECYVTTFATNFIIQIRIRTPLHVMIKKVAILFCIMETSSSRCSVCNLRHISKPSAVWCTECDEGLCDSCQEHHKYLKLPSDVVNISQFCDKHNEKLSIYCKMHECLCCRNCIVESHNKCHEILKIEDVINNVKSSNALFEIEQTLKDVVENIEKIRDDRQNNLKTLLETRKQIVKEILKTRTAINTHIDKVQADLLKELNQSEEKESKIIRQMLNSLEEKHKEISILQGSISDIKNSWVGNGTVIVLNANASLDFEVGLPSPSFDVTYIREDNTLAVSSGSSDSQCIYIIDMENKKLRKIFL</sequence>
<dbReference type="AlphaFoldDB" id="A0A8S3RPC6"/>
<proteinExistence type="predicted"/>
<dbReference type="PANTHER" id="PTHR25462">
    <property type="entry name" value="BONUS, ISOFORM C-RELATED"/>
    <property type="match status" value="1"/>
</dbReference>
<feature type="domain" description="B box-type" evidence="2">
    <location>
        <begin position="59"/>
        <end position="104"/>
    </location>
</feature>
<evidence type="ECO:0000313" key="3">
    <source>
        <dbReference type="EMBL" id="CAG2208709.1"/>
    </source>
</evidence>
<dbReference type="EMBL" id="CAJPWZ010001117">
    <property type="protein sequence ID" value="CAG2208709.1"/>
    <property type="molecule type" value="Genomic_DNA"/>
</dbReference>
<keyword evidence="1" id="KW-0863">Zinc-finger</keyword>
<accession>A0A8S3RPC6</accession>
<gene>
    <name evidence="3" type="ORF">MEDL_22868</name>
</gene>
<evidence type="ECO:0000313" key="4">
    <source>
        <dbReference type="Proteomes" id="UP000683360"/>
    </source>
</evidence>
<evidence type="ECO:0000256" key="1">
    <source>
        <dbReference type="PROSITE-ProRule" id="PRU00024"/>
    </source>
</evidence>
<evidence type="ECO:0000259" key="2">
    <source>
        <dbReference type="PROSITE" id="PS50119"/>
    </source>
</evidence>
<dbReference type="PANTHER" id="PTHR25462:SF296">
    <property type="entry name" value="MEIOTIC P26, ISOFORM F"/>
    <property type="match status" value="1"/>
</dbReference>
<reference evidence="3" key="1">
    <citation type="submission" date="2021-03" db="EMBL/GenBank/DDBJ databases">
        <authorList>
            <person name="Bekaert M."/>
        </authorList>
    </citation>
    <scope>NUCLEOTIDE SEQUENCE</scope>
</reference>
<dbReference type="Proteomes" id="UP000683360">
    <property type="component" value="Unassembled WGS sequence"/>
</dbReference>
<organism evidence="3 4">
    <name type="scientific">Mytilus edulis</name>
    <name type="common">Blue mussel</name>
    <dbReference type="NCBI Taxonomy" id="6550"/>
    <lineage>
        <taxon>Eukaryota</taxon>
        <taxon>Metazoa</taxon>
        <taxon>Spiralia</taxon>
        <taxon>Lophotrochozoa</taxon>
        <taxon>Mollusca</taxon>
        <taxon>Bivalvia</taxon>
        <taxon>Autobranchia</taxon>
        <taxon>Pteriomorphia</taxon>
        <taxon>Mytilida</taxon>
        <taxon>Mytiloidea</taxon>
        <taxon>Mytilidae</taxon>
        <taxon>Mytilinae</taxon>
        <taxon>Mytilus</taxon>
    </lineage>
</organism>
<dbReference type="PROSITE" id="PS50119">
    <property type="entry name" value="ZF_BBOX"/>
    <property type="match status" value="2"/>
</dbReference>
<protein>
    <recommendedName>
        <fullName evidence="2">B box-type domain-containing protein</fullName>
    </recommendedName>
</protein>
<feature type="domain" description="B box-type" evidence="2">
    <location>
        <begin position="103"/>
        <end position="144"/>
    </location>
</feature>
<dbReference type="Pfam" id="PF00643">
    <property type="entry name" value="zf-B_box"/>
    <property type="match status" value="1"/>
</dbReference>
<dbReference type="GO" id="GO:0008270">
    <property type="term" value="F:zinc ion binding"/>
    <property type="evidence" value="ECO:0007669"/>
    <property type="project" value="UniProtKB-KW"/>
</dbReference>
<dbReference type="InterPro" id="IPR000315">
    <property type="entry name" value="Znf_B-box"/>
</dbReference>
<keyword evidence="1" id="KW-0862">Zinc</keyword>
<keyword evidence="1" id="KW-0479">Metal-binding</keyword>
<name>A0A8S3RPC6_MYTED</name>
<dbReference type="Gene3D" id="3.30.160.60">
    <property type="entry name" value="Classic Zinc Finger"/>
    <property type="match status" value="1"/>
</dbReference>
<keyword evidence="4" id="KW-1185">Reference proteome</keyword>
<dbReference type="OrthoDB" id="6121460at2759"/>